<dbReference type="EMBL" id="NTFS01000165">
    <property type="protein sequence ID" value="PAX53162.1"/>
    <property type="molecule type" value="Genomic_DNA"/>
</dbReference>
<dbReference type="GO" id="GO:0016757">
    <property type="term" value="F:glycosyltransferase activity"/>
    <property type="evidence" value="ECO:0007669"/>
    <property type="project" value="InterPro"/>
</dbReference>
<organism evidence="3 4">
    <name type="scientific">Brunnivagina elsteri CCALA 953</name>
    <dbReference type="NCBI Taxonomy" id="987040"/>
    <lineage>
        <taxon>Bacteria</taxon>
        <taxon>Bacillati</taxon>
        <taxon>Cyanobacteriota</taxon>
        <taxon>Cyanophyceae</taxon>
        <taxon>Nostocales</taxon>
        <taxon>Calotrichaceae</taxon>
        <taxon>Brunnivagina</taxon>
    </lineage>
</organism>
<dbReference type="PANTHER" id="PTHR46401">
    <property type="entry name" value="GLYCOSYLTRANSFERASE WBBK-RELATED"/>
    <property type="match status" value="1"/>
</dbReference>
<sequence>MENTTTIVPINVSKLSPHPEHRILLFDLITGGHHPSYIRHLIEYWCHQKLSGILDIVVSPQFLELHQDVINISLELGENRVKFIPISLEELSLLESQKSSIKKFFIEWNIFCQYAKKQRATQAILMYIDHLQLPLAFGQKSPCPVGGIYFRPTFHYSNFANLKLNRQEIFRQWRQKLVLFIAMQNSQLNYLYCLDNFAVEHISQLSKKVTVLPLADPVDTIDIDTSKYEKLNTELGIDKSKSVFLLFGVLDNRKGIYPLLDAIKLLPIDIQKKICLLLAGPIPPSEREEIEKRILLLSQNSPIQIILKNKCIPSKEVGNYFELADFVLVPYQKHVGMSSVIVHAAAAQKPVLTSNYGLLGQLVQEHQLGLTFDSTSPAEIAQSIQKVFAIPGEEIANLEAMYKFASQNSSQKFAHQIFHDIYKLSAS</sequence>
<dbReference type="AlphaFoldDB" id="A0A2A2THG1"/>
<evidence type="ECO:0000313" key="3">
    <source>
        <dbReference type="EMBL" id="PAX53162.1"/>
    </source>
</evidence>
<evidence type="ECO:0000259" key="2">
    <source>
        <dbReference type="Pfam" id="PF00534"/>
    </source>
</evidence>
<comment type="caution">
    <text evidence="3">The sequence shown here is derived from an EMBL/GenBank/DDBJ whole genome shotgun (WGS) entry which is preliminary data.</text>
</comment>
<dbReference type="SUPFAM" id="SSF53756">
    <property type="entry name" value="UDP-Glycosyltransferase/glycogen phosphorylase"/>
    <property type="match status" value="1"/>
</dbReference>
<accession>A0A2A2THG1</accession>
<dbReference type="Gene3D" id="3.40.50.2000">
    <property type="entry name" value="Glycogen Phosphorylase B"/>
    <property type="match status" value="1"/>
</dbReference>
<proteinExistence type="predicted"/>
<name>A0A2A2THG1_9CYAN</name>
<feature type="domain" description="Glycosyl transferase family 1" evidence="2">
    <location>
        <begin position="230"/>
        <end position="391"/>
    </location>
</feature>
<dbReference type="Pfam" id="PF00534">
    <property type="entry name" value="Glycos_transf_1"/>
    <property type="match status" value="1"/>
</dbReference>
<reference evidence="3 4" key="1">
    <citation type="submission" date="2017-08" db="EMBL/GenBank/DDBJ databases">
        <title>Draft genome sequence of filamentous cyanobacterium Calothrix elsteri CCALA 953.</title>
        <authorList>
            <person name="Gagunashvili A.N."/>
            <person name="Elster J."/>
            <person name="Andresson O.S."/>
        </authorList>
    </citation>
    <scope>NUCLEOTIDE SEQUENCE [LARGE SCALE GENOMIC DNA]</scope>
    <source>
        <strain evidence="3 4">CCALA 953</strain>
    </source>
</reference>
<evidence type="ECO:0000256" key="1">
    <source>
        <dbReference type="ARBA" id="ARBA00022679"/>
    </source>
</evidence>
<keyword evidence="1 3" id="KW-0808">Transferase</keyword>
<protein>
    <submittedName>
        <fullName evidence="3">Glycosyl transferase family 1</fullName>
    </submittedName>
</protein>
<keyword evidence="4" id="KW-1185">Reference proteome</keyword>
<dbReference type="OrthoDB" id="7826001at2"/>
<dbReference type="Proteomes" id="UP000218238">
    <property type="component" value="Unassembled WGS sequence"/>
</dbReference>
<dbReference type="GO" id="GO:0009103">
    <property type="term" value="P:lipopolysaccharide biosynthetic process"/>
    <property type="evidence" value="ECO:0007669"/>
    <property type="project" value="TreeGrafter"/>
</dbReference>
<gene>
    <name evidence="3" type="ORF">CK510_15435</name>
</gene>
<dbReference type="PANTHER" id="PTHR46401:SF2">
    <property type="entry name" value="GLYCOSYLTRANSFERASE WBBK-RELATED"/>
    <property type="match status" value="1"/>
</dbReference>
<dbReference type="RefSeq" id="WP_095722545.1">
    <property type="nucleotide sequence ID" value="NZ_NTFS01000165.1"/>
</dbReference>
<evidence type="ECO:0000313" key="4">
    <source>
        <dbReference type="Proteomes" id="UP000218238"/>
    </source>
</evidence>
<dbReference type="InterPro" id="IPR001296">
    <property type="entry name" value="Glyco_trans_1"/>
</dbReference>